<keyword evidence="2 3" id="KW-0812">Transmembrane</keyword>
<proteinExistence type="predicted"/>
<keyword evidence="2" id="KW-0472">Membrane</keyword>
<evidence type="ECO:0000313" key="4">
    <source>
        <dbReference type="Proteomes" id="UP000221165"/>
    </source>
</evidence>
<feature type="compositionally biased region" description="Basic and acidic residues" evidence="1">
    <location>
        <begin position="1"/>
        <end position="14"/>
    </location>
</feature>
<accession>A0A2C6KHC0</accession>
<feature type="region of interest" description="Disordered" evidence="1">
    <location>
        <begin position="1"/>
        <end position="112"/>
    </location>
</feature>
<evidence type="ECO:0000256" key="1">
    <source>
        <dbReference type="SAM" id="MobiDB-lite"/>
    </source>
</evidence>
<keyword evidence="2" id="KW-1133">Transmembrane helix</keyword>
<protein>
    <submittedName>
        <fullName evidence="3">Transmembrane protein</fullName>
    </submittedName>
</protein>
<name>A0A2C6KHC0_9APIC</name>
<gene>
    <name evidence="3" type="ORF">CSUI_010303</name>
</gene>
<dbReference type="RefSeq" id="XP_067917617.1">
    <property type="nucleotide sequence ID" value="XM_068070408.1"/>
</dbReference>
<comment type="caution">
    <text evidence="3">The sequence shown here is derived from an EMBL/GenBank/DDBJ whole genome shotgun (WGS) entry which is preliminary data.</text>
</comment>
<dbReference type="OrthoDB" id="330123at2759"/>
<evidence type="ECO:0000313" key="3">
    <source>
        <dbReference type="EMBL" id="PHJ15885.1"/>
    </source>
</evidence>
<dbReference type="VEuPathDB" id="ToxoDB:CSUI_010303"/>
<dbReference type="AlphaFoldDB" id="A0A2C6KHC0"/>
<sequence length="237" mass="27387">MATGKKKDSMREGFEGGSENMSEERTDTVEEEGERLKKQREGEESKTEESLDEKPQGEELLTNEDTMNEEDGGGAASVENPSFLESEEGIERQEIDFNSRNAQEGNEEEREMKMKRQEMSERDRKFEEDIDHHNFLILNPFNEFLMRFNYTEVDNITSYAEELTKELRDSPLTFQHKNETRRVVVVLLTEFPEAESLLFAGLMKLNVIVQSTIAVAMIIGLLACLCMCRMMFLLKSR</sequence>
<feature type="transmembrane region" description="Helical" evidence="2">
    <location>
        <begin position="213"/>
        <end position="234"/>
    </location>
</feature>
<organism evidence="3 4">
    <name type="scientific">Cystoisospora suis</name>
    <dbReference type="NCBI Taxonomy" id="483139"/>
    <lineage>
        <taxon>Eukaryota</taxon>
        <taxon>Sar</taxon>
        <taxon>Alveolata</taxon>
        <taxon>Apicomplexa</taxon>
        <taxon>Conoidasida</taxon>
        <taxon>Coccidia</taxon>
        <taxon>Eucoccidiorida</taxon>
        <taxon>Eimeriorina</taxon>
        <taxon>Sarcocystidae</taxon>
        <taxon>Cystoisospora</taxon>
    </lineage>
</organism>
<reference evidence="3 4" key="1">
    <citation type="journal article" date="2017" name="Int. J. Parasitol.">
        <title>The genome of the protozoan parasite Cystoisospora suis and a reverse vaccinology approach to identify vaccine candidates.</title>
        <authorList>
            <person name="Palmieri N."/>
            <person name="Shrestha A."/>
            <person name="Ruttkowski B."/>
            <person name="Beck T."/>
            <person name="Vogl C."/>
            <person name="Tomley F."/>
            <person name="Blake D.P."/>
            <person name="Joachim A."/>
        </authorList>
    </citation>
    <scope>NUCLEOTIDE SEQUENCE [LARGE SCALE GENOMIC DNA]</scope>
    <source>
        <strain evidence="3 4">Wien I</strain>
    </source>
</reference>
<keyword evidence="4" id="KW-1185">Reference proteome</keyword>
<dbReference type="Proteomes" id="UP000221165">
    <property type="component" value="Unassembled WGS sequence"/>
</dbReference>
<dbReference type="EMBL" id="MIGC01007088">
    <property type="protein sequence ID" value="PHJ15885.1"/>
    <property type="molecule type" value="Genomic_DNA"/>
</dbReference>
<evidence type="ECO:0000256" key="2">
    <source>
        <dbReference type="SAM" id="Phobius"/>
    </source>
</evidence>
<feature type="compositionally biased region" description="Basic and acidic residues" evidence="1">
    <location>
        <begin position="22"/>
        <end position="57"/>
    </location>
</feature>
<dbReference type="GeneID" id="94433619"/>